<accession>A0A4S3ZYN8</accession>
<sequence>MSHADVAETPAQSSFGASPPAIYRSTKTYDHSEGLSCCFRQWRAEHSHCKLLHGYALAFKFVFATHQLDQHNWCYDFGGMKQVRQWLHDQFDHTTLVAEDDPELATFVELANKGLVDLRIMPSVGCEQTARFCHDYVSVLVGRETDGRVWLESVEVREHGGNSALFEIPR</sequence>
<comment type="catalytic activity">
    <reaction evidence="7">
        <text>7,8-dihydroneopterin 3'-triphosphate + H2O = 6-carboxy-5,6,7,8-tetrahydropterin + triphosphate + acetaldehyde + 2 H(+)</text>
        <dbReference type="Rhea" id="RHEA:27966"/>
        <dbReference type="ChEBI" id="CHEBI:15343"/>
        <dbReference type="ChEBI" id="CHEBI:15377"/>
        <dbReference type="ChEBI" id="CHEBI:15378"/>
        <dbReference type="ChEBI" id="CHEBI:18036"/>
        <dbReference type="ChEBI" id="CHEBI:58462"/>
        <dbReference type="ChEBI" id="CHEBI:61032"/>
        <dbReference type="EC" id="4.1.2.50"/>
    </reaction>
</comment>
<dbReference type="EMBL" id="SSOA01000003">
    <property type="protein sequence ID" value="THF50746.1"/>
    <property type="molecule type" value="Genomic_DNA"/>
</dbReference>
<reference evidence="8 9" key="1">
    <citation type="submission" date="2019-04" db="EMBL/GenBank/DDBJ databases">
        <title>Rhizobium terrae sp. nov., isolated from a paddy soil.</title>
        <authorList>
            <person name="Lin S.-Y."/>
            <person name="Hameed A."/>
            <person name="Huang H.-I."/>
            <person name="Young C.-C."/>
        </authorList>
    </citation>
    <scope>NUCLEOTIDE SEQUENCE [LARGE SCALE GENOMIC DNA]</scope>
    <source>
        <strain evidence="8 9">CC-HIH110</strain>
    </source>
</reference>
<protein>
    <recommendedName>
        <fullName evidence="5">6-carboxy-5,6,7,8-tetrahydropterin synthase</fullName>
        <ecNumber evidence="4">4.1.2.50</ecNumber>
    </recommendedName>
    <alternativeName>
        <fullName evidence="6">Queuosine biosynthesis protein QueD</fullName>
    </alternativeName>
</protein>
<organism evidence="8 9">
    <name type="scientific">Allorhizobium terrae</name>
    <dbReference type="NCBI Taxonomy" id="1848972"/>
    <lineage>
        <taxon>Bacteria</taxon>
        <taxon>Pseudomonadati</taxon>
        <taxon>Pseudomonadota</taxon>
        <taxon>Alphaproteobacteria</taxon>
        <taxon>Hyphomicrobiales</taxon>
        <taxon>Rhizobiaceae</taxon>
        <taxon>Rhizobium/Agrobacterium group</taxon>
        <taxon>Allorhizobium</taxon>
    </lineage>
</organism>
<comment type="similarity">
    <text evidence="3">Belongs to the PTPS family. QueD subfamily.</text>
</comment>
<dbReference type="RefSeq" id="WP_146931977.1">
    <property type="nucleotide sequence ID" value="NZ_SSOA01000003.1"/>
</dbReference>
<dbReference type="EC" id="4.1.2.50" evidence="4"/>
<comment type="pathway">
    <text evidence="2">Purine metabolism; 7-cyano-7-deazaguanine biosynthesis.</text>
</comment>
<evidence type="ECO:0000256" key="6">
    <source>
        <dbReference type="ARBA" id="ARBA00031449"/>
    </source>
</evidence>
<keyword evidence="9" id="KW-1185">Reference proteome</keyword>
<evidence type="ECO:0000256" key="4">
    <source>
        <dbReference type="ARBA" id="ARBA00012982"/>
    </source>
</evidence>
<dbReference type="Proteomes" id="UP000310754">
    <property type="component" value="Unassembled WGS sequence"/>
</dbReference>
<evidence type="ECO:0000256" key="3">
    <source>
        <dbReference type="ARBA" id="ARBA00008900"/>
    </source>
</evidence>
<evidence type="ECO:0000313" key="9">
    <source>
        <dbReference type="Proteomes" id="UP000310754"/>
    </source>
</evidence>
<comment type="function">
    <text evidence="1">Catalyzes the conversion of 7,8-dihydroneopterin triphosphate (H2NTP) to 6-carboxy-5,6,7,8-tetrahydropterin (CPH4) and acetaldehyde.</text>
</comment>
<dbReference type="AlphaFoldDB" id="A0A4S3ZYN8"/>
<dbReference type="GO" id="GO:0070497">
    <property type="term" value="F:6-carboxytetrahydropterin synthase activity"/>
    <property type="evidence" value="ECO:0007669"/>
    <property type="project" value="UniProtKB-EC"/>
</dbReference>
<evidence type="ECO:0000256" key="7">
    <source>
        <dbReference type="ARBA" id="ARBA00048807"/>
    </source>
</evidence>
<dbReference type="SUPFAM" id="SSF55620">
    <property type="entry name" value="Tetrahydrobiopterin biosynthesis enzymes-like"/>
    <property type="match status" value="1"/>
</dbReference>
<gene>
    <name evidence="8" type="ORF">E6C51_07775</name>
</gene>
<name>A0A4S3ZYN8_9HYPH</name>
<dbReference type="UniPathway" id="UPA00391"/>
<evidence type="ECO:0000313" key="8">
    <source>
        <dbReference type="EMBL" id="THF50746.1"/>
    </source>
</evidence>
<dbReference type="Gene3D" id="3.30.479.10">
    <property type="entry name" value="6-pyruvoyl tetrahydropterin synthase/QueD"/>
    <property type="match status" value="1"/>
</dbReference>
<dbReference type="InterPro" id="IPR007115">
    <property type="entry name" value="6-PTP_synth/QueD"/>
</dbReference>
<evidence type="ECO:0000256" key="1">
    <source>
        <dbReference type="ARBA" id="ARBA00002285"/>
    </source>
</evidence>
<comment type="caution">
    <text evidence="8">The sequence shown here is derived from an EMBL/GenBank/DDBJ whole genome shotgun (WGS) entry which is preliminary data.</text>
</comment>
<evidence type="ECO:0000256" key="2">
    <source>
        <dbReference type="ARBA" id="ARBA00005061"/>
    </source>
</evidence>
<proteinExistence type="inferred from homology"/>
<dbReference type="Pfam" id="PF01242">
    <property type="entry name" value="PTPS"/>
    <property type="match status" value="1"/>
</dbReference>
<evidence type="ECO:0000256" key="5">
    <source>
        <dbReference type="ARBA" id="ARBA00018141"/>
    </source>
</evidence>
<dbReference type="InterPro" id="IPR038418">
    <property type="entry name" value="6-PTP_synth/QueD_sf"/>
</dbReference>